<dbReference type="RefSeq" id="WP_124952581.1">
    <property type="nucleotide sequence ID" value="NZ_RRCM01000001.1"/>
</dbReference>
<accession>A0A3P3Q7Y3</accession>
<protein>
    <submittedName>
        <fullName evidence="1">PRTRC system protein E</fullName>
    </submittedName>
</protein>
<sequence length="1123" mass="127564">MASKLEKAAEIYRSLGYEETDFGDILNLGIGSKEEQKEAREGLKSGDWTEIKQLSSNTYGFVSVVDVDLEKLAIFAIRVGVDAKRAANILRRSSEVALKAIEERGETFAMNFIQVACASNRRIWEHSLSVLGMLALKLVHEMNLEIPESVEYMKDWAAVAAILLTSKRKDYNFDERFVIEKEEILRRFKEHIEAGVALNVPATGPFSDILMWGVQNNLIEKDTAMEQVFYGLSIAQRPGDRKEYVNVLEQIGITDEEIKSRVETIIPLLGLGETALMERFAPVLIESATEDWLYTILISCSSAKVKKIKKLILKSVLKREKPKSVKEYEEWLLLYKQDEDKSIAKLAGSIEKAWGLEIEDEDVKEELQGLWRETPKLWEVPRFELGEISSERLTDLVSDISKRKDYIADLFFERFIAMANYIAYTNSDEAKMSLAGIPNGDAGGLRTLGRWAKNLEMNMIKDTKENVWNGEQEVLKIRYHDLMYMRRELLFNSMGKWPCLLSTPSYVDLSISLNDLVERLSIYEDKNLSYVSEPDLQLAITRLEIEHPADIDIKKYVEKLKKIDLKIELPSGEVLKDESGEEISVGNLIAGYLKDSYIEPELKTGEIAYWNIKVNIPESLRVLPNRLSHNYINMFSVFPNWGDYSLTAIHRDIEVYHGQGIVLRQIARRRKPVTKGAMMNWIAIQGNLNVENAEDIIEASKKAWDRGLLTPGIADISEIDWSGGTPSNLASLAFAMENMAKDGMLSLVWMAACDVVEVSLKAPRMLTGTAEIVKFLRDYLDEVIFAVENKLAPQNALEMKAVKNLATKYGSSKAVEYAKEIVNKLNSLGMDIKEEKYEEVQNENTPNDFDEVWVALPEAKKLIYDNVEFNINVFEVRKGEKAFSFDLKLPDIPDRLFQVYIYGWFYGIQKEAQMSGAVADNNGKIIDEKEKSVWLHYDPEKKKVVVSKYRNWRGEKEGPLEGDSTPYSKIFLTIAVSTLAQDGESIYGAKSLFRQLVDSGDLSLENLREIIRELLLHEDISPAKLVRIVEKENKLLSICYVMLIECIKYAGKMAAENKKPPVWANRVLDICIYYADYLREAVNRGYISGEDAKWQGLLEIANSNAKSAAVNKAKSLAKILELG</sequence>
<comment type="caution">
    <text evidence="1">The sequence shown here is derived from an EMBL/GenBank/DDBJ whole genome shotgun (WGS) entry which is preliminary data.</text>
</comment>
<name>A0A3P3Q7Y3_9FIRM</name>
<reference evidence="1 2" key="1">
    <citation type="submission" date="2018-11" db="EMBL/GenBank/DDBJ databases">
        <title>Genome sequencing of Lachnoanaerobaculum orale DSM 24553T.</title>
        <authorList>
            <person name="Kook J.-K."/>
            <person name="Park S.-N."/>
            <person name="Lim Y.K."/>
        </authorList>
    </citation>
    <scope>NUCLEOTIDE SEQUENCE [LARGE SCALE GENOMIC DNA]</scope>
    <source>
        <strain evidence="1 2">DSM 24553</strain>
    </source>
</reference>
<evidence type="ECO:0000313" key="2">
    <source>
        <dbReference type="Proteomes" id="UP000276982"/>
    </source>
</evidence>
<keyword evidence="2" id="KW-1185">Reference proteome</keyword>
<dbReference type="EMBL" id="RRCM01000001">
    <property type="protein sequence ID" value="RRJ17276.1"/>
    <property type="molecule type" value="Genomic_DNA"/>
</dbReference>
<organism evidence="1 2">
    <name type="scientific">Lachnoanaerobaculum orale</name>
    <dbReference type="NCBI Taxonomy" id="979627"/>
    <lineage>
        <taxon>Bacteria</taxon>
        <taxon>Bacillati</taxon>
        <taxon>Bacillota</taxon>
        <taxon>Clostridia</taxon>
        <taxon>Lachnospirales</taxon>
        <taxon>Lachnospiraceae</taxon>
        <taxon>Lachnoanaerobaculum</taxon>
    </lineage>
</organism>
<dbReference type="AlphaFoldDB" id="A0A3P3Q7Y3"/>
<gene>
    <name evidence="1" type="ORF">EHW90_09945</name>
</gene>
<dbReference type="Proteomes" id="UP000276982">
    <property type="component" value="Unassembled WGS sequence"/>
</dbReference>
<evidence type="ECO:0000313" key="1">
    <source>
        <dbReference type="EMBL" id="RRJ17276.1"/>
    </source>
</evidence>
<proteinExistence type="predicted"/>